<reference evidence="1" key="2">
    <citation type="submission" date="2025-08" db="UniProtKB">
        <authorList>
            <consortium name="Ensembl"/>
        </authorList>
    </citation>
    <scope>IDENTIFICATION</scope>
</reference>
<dbReference type="Proteomes" id="UP000694580">
    <property type="component" value="Chromosome 1"/>
</dbReference>
<organism evidence="1 2">
    <name type="scientific">Denticeps clupeoides</name>
    <name type="common">denticle herring</name>
    <dbReference type="NCBI Taxonomy" id="299321"/>
    <lineage>
        <taxon>Eukaryota</taxon>
        <taxon>Metazoa</taxon>
        <taxon>Chordata</taxon>
        <taxon>Craniata</taxon>
        <taxon>Vertebrata</taxon>
        <taxon>Euteleostomi</taxon>
        <taxon>Actinopterygii</taxon>
        <taxon>Neopterygii</taxon>
        <taxon>Teleostei</taxon>
        <taxon>Clupei</taxon>
        <taxon>Clupeiformes</taxon>
        <taxon>Denticipitoidei</taxon>
        <taxon>Denticipitidae</taxon>
        <taxon>Denticeps</taxon>
    </lineage>
</organism>
<evidence type="ECO:0000313" key="2">
    <source>
        <dbReference type="Proteomes" id="UP000694580"/>
    </source>
</evidence>
<reference evidence="1" key="3">
    <citation type="submission" date="2025-09" db="UniProtKB">
        <authorList>
            <consortium name="Ensembl"/>
        </authorList>
    </citation>
    <scope>IDENTIFICATION</scope>
</reference>
<dbReference type="GO" id="GO:0042981">
    <property type="term" value="P:regulation of apoptotic process"/>
    <property type="evidence" value="ECO:0007669"/>
    <property type="project" value="InterPro"/>
</dbReference>
<reference evidence="1 2" key="1">
    <citation type="submission" date="2020-06" db="EMBL/GenBank/DDBJ databases">
        <authorList>
            <consortium name="Wellcome Sanger Institute Data Sharing"/>
        </authorList>
    </citation>
    <scope>NUCLEOTIDE SEQUENCE [LARGE SCALE GENOMIC DNA]</scope>
</reference>
<dbReference type="AlphaFoldDB" id="A0AAY4AQ08"/>
<gene>
    <name evidence="1" type="primary">CAAP1</name>
</gene>
<name>A0AAY4AQ08_9TELE</name>
<dbReference type="PANTHER" id="PTHR14740">
    <property type="entry name" value="CASPASE ACTIVITY AND APOPTOSIS INHIBITOR 1"/>
    <property type="match status" value="1"/>
</dbReference>
<accession>A0AAY4AQ08</accession>
<keyword evidence="2" id="KW-1185">Reference proteome</keyword>
<dbReference type="PANTHER" id="PTHR14740:SF3">
    <property type="entry name" value="CASPASE ACTIVITY AND APOPTOSIS INHIBITOR 1"/>
    <property type="match status" value="1"/>
</dbReference>
<protein>
    <submittedName>
        <fullName evidence="1">Uncharacterized protein</fullName>
    </submittedName>
</protein>
<evidence type="ECO:0000313" key="1">
    <source>
        <dbReference type="Ensembl" id="ENSDCDP00010010919.1"/>
    </source>
</evidence>
<dbReference type="Ensembl" id="ENSDCDT00010011432.1">
    <property type="protein sequence ID" value="ENSDCDP00010010919.1"/>
    <property type="gene ID" value="ENSDCDG00010004831.1"/>
</dbReference>
<dbReference type="InterPro" id="IPR038991">
    <property type="entry name" value="CAAP1"/>
</dbReference>
<sequence length="228" mass="25677">MLRQCFSVLGENNIRKMLPEELKVCTTEEIKKLCWAQLEQISEKTLMQIFEGKHLITNSNLKIVFPLGSAITYCICYLAFAFRQDHAVNTTASVKENCDMEDLKQGSSGEESDILSITADLVDSDIEVHKDDKAVVSTGPTASQPELHWDIDRSVCEILTLDVNAQAVLPQRPDYTEKLETTSHSDQLVPRVVVQPSAQQLELLELEMRARAIKALMNANDCKKQYSF</sequence>
<dbReference type="Pfam" id="PF15335">
    <property type="entry name" value="CAAP1"/>
    <property type="match status" value="1"/>
</dbReference>
<proteinExistence type="predicted"/>
<dbReference type="GeneTree" id="ENSGT00390000017010"/>